<evidence type="ECO:0000256" key="1">
    <source>
        <dbReference type="SAM" id="MobiDB-lite"/>
    </source>
</evidence>
<name>A0A7S1XPT3_9STRA</name>
<organism evidence="2">
    <name type="scientific">Phaeomonas parva</name>
    <dbReference type="NCBI Taxonomy" id="124430"/>
    <lineage>
        <taxon>Eukaryota</taxon>
        <taxon>Sar</taxon>
        <taxon>Stramenopiles</taxon>
        <taxon>Ochrophyta</taxon>
        <taxon>Pinguiophyceae</taxon>
        <taxon>Pinguiochrysidales</taxon>
        <taxon>Pinguiochrysidaceae</taxon>
        <taxon>Phaeomonas</taxon>
    </lineage>
</organism>
<feature type="region of interest" description="Disordered" evidence="1">
    <location>
        <begin position="1"/>
        <end position="72"/>
    </location>
</feature>
<gene>
    <name evidence="2" type="ORF">PPAR1163_LOCUS8996</name>
</gene>
<evidence type="ECO:0000313" key="2">
    <source>
        <dbReference type="EMBL" id="CAD9250635.1"/>
    </source>
</evidence>
<proteinExistence type="predicted"/>
<dbReference type="AlphaFoldDB" id="A0A7S1XPT3"/>
<protein>
    <submittedName>
        <fullName evidence="2">Uncharacterized protein</fullName>
    </submittedName>
</protein>
<feature type="compositionally biased region" description="Low complexity" evidence="1">
    <location>
        <begin position="38"/>
        <end position="48"/>
    </location>
</feature>
<dbReference type="EMBL" id="HBGJ01014112">
    <property type="protein sequence ID" value="CAD9250635.1"/>
    <property type="molecule type" value="Transcribed_RNA"/>
</dbReference>
<reference evidence="2" key="1">
    <citation type="submission" date="2021-01" db="EMBL/GenBank/DDBJ databases">
        <authorList>
            <person name="Corre E."/>
            <person name="Pelletier E."/>
            <person name="Niang G."/>
            <person name="Scheremetjew M."/>
            <person name="Finn R."/>
            <person name="Kale V."/>
            <person name="Holt S."/>
            <person name="Cochrane G."/>
            <person name="Meng A."/>
            <person name="Brown T."/>
            <person name="Cohen L."/>
        </authorList>
    </citation>
    <scope>NUCLEOTIDE SEQUENCE</scope>
    <source>
        <strain evidence="2">CCMP2877</strain>
    </source>
</reference>
<accession>A0A7S1XPT3</accession>
<sequence>MRRRSAAESAAPLVRRESSFNEDAAVSRPSSSRKEAFASPSEAGSRGSSRAESREAATRRSAGPATRMGDEELIDMLRLKPKKVPELRTKSHFQAFFAGVSEERFRMLLQAAFTLPGVDEADVAAKVHRRLALMEGCLPNASANEHP</sequence>
<feature type="compositionally biased region" description="Basic and acidic residues" evidence="1">
    <location>
        <begin position="49"/>
        <end position="58"/>
    </location>
</feature>